<dbReference type="OrthoDB" id="8418771at2"/>
<reference evidence="1 2" key="1">
    <citation type="submission" date="2018-05" db="EMBL/GenBank/DDBJ databases">
        <title>Brumimicrobium oceani sp. nov., isolated from coastal sediment.</title>
        <authorList>
            <person name="Kou Y."/>
        </authorList>
    </citation>
    <scope>NUCLEOTIDE SEQUENCE [LARGE SCALE GENOMIC DNA]</scope>
    <source>
        <strain evidence="1 2">C305</strain>
    </source>
</reference>
<protein>
    <submittedName>
        <fullName evidence="1">Phosphoribosylpyrophosphate synthetase</fullName>
    </submittedName>
</protein>
<comment type="caution">
    <text evidence="1">The sequence shown here is derived from an EMBL/GenBank/DDBJ whole genome shotgun (WGS) entry which is preliminary data.</text>
</comment>
<name>A0A2U2X1E1_9FLAO</name>
<dbReference type="AlphaFoldDB" id="A0A2U2X1E1"/>
<dbReference type="RefSeq" id="WP_109360604.1">
    <property type="nucleotide sequence ID" value="NZ_QFRJ01000016.1"/>
</dbReference>
<evidence type="ECO:0000313" key="2">
    <source>
        <dbReference type="Proteomes" id="UP000245370"/>
    </source>
</evidence>
<evidence type="ECO:0000313" key="1">
    <source>
        <dbReference type="EMBL" id="PWH81596.1"/>
    </source>
</evidence>
<reference evidence="1 2" key="2">
    <citation type="submission" date="2018-05" db="EMBL/GenBank/DDBJ databases">
        <authorList>
            <person name="Lanie J.A."/>
            <person name="Ng W.-L."/>
            <person name="Kazmierczak K.M."/>
            <person name="Andrzejewski T.M."/>
            <person name="Davidsen T.M."/>
            <person name="Wayne K.J."/>
            <person name="Tettelin H."/>
            <person name="Glass J.I."/>
            <person name="Rusch D."/>
            <person name="Podicherti R."/>
            <person name="Tsui H.-C.T."/>
            <person name="Winkler M.E."/>
        </authorList>
    </citation>
    <scope>NUCLEOTIDE SEQUENCE [LARGE SCALE GENOMIC DNA]</scope>
    <source>
        <strain evidence="1 2">C305</strain>
    </source>
</reference>
<dbReference type="Proteomes" id="UP000245370">
    <property type="component" value="Unassembled WGS sequence"/>
</dbReference>
<accession>A0A2U2X1E1</accession>
<keyword evidence="2" id="KW-1185">Reference proteome</keyword>
<dbReference type="EMBL" id="QFRJ01000016">
    <property type="protein sequence ID" value="PWH81596.1"/>
    <property type="molecule type" value="Genomic_DNA"/>
</dbReference>
<sequence length="105" mass="11857">MNRKPTYDTVSEAVNDLIKRGYETDFYIQATKDCIVCNKTDLELSSDEFGIDEIHRFEGENDPGDSMIVYAISSKKHKVKGVLLNAYGVYADGTTSKIIEKLEKK</sequence>
<proteinExistence type="predicted"/>
<organism evidence="1 2">
    <name type="scientific">Brumimicrobium oceani</name>
    <dbReference type="NCBI Taxonomy" id="2100725"/>
    <lineage>
        <taxon>Bacteria</taxon>
        <taxon>Pseudomonadati</taxon>
        <taxon>Bacteroidota</taxon>
        <taxon>Flavobacteriia</taxon>
        <taxon>Flavobacteriales</taxon>
        <taxon>Crocinitomicaceae</taxon>
        <taxon>Brumimicrobium</taxon>
    </lineage>
</organism>
<gene>
    <name evidence="1" type="ORF">DIT68_14830</name>
</gene>